<dbReference type="GO" id="GO:0005737">
    <property type="term" value="C:cytoplasm"/>
    <property type="evidence" value="ECO:0007669"/>
    <property type="project" value="TreeGrafter"/>
</dbReference>
<dbReference type="InterPro" id="IPR001242">
    <property type="entry name" value="Condensation_dom"/>
</dbReference>
<dbReference type="InterPro" id="IPR036736">
    <property type="entry name" value="ACP-like_sf"/>
</dbReference>
<evidence type="ECO:0000256" key="2">
    <source>
        <dbReference type="ARBA" id="ARBA00022450"/>
    </source>
</evidence>
<dbReference type="CDD" id="cd19531">
    <property type="entry name" value="LCL_NRPS-like"/>
    <property type="match status" value="1"/>
</dbReference>
<comment type="caution">
    <text evidence="6">The sequence shown here is derived from an EMBL/GenBank/DDBJ whole genome shotgun (WGS) entry which is preliminary data.</text>
</comment>
<keyword evidence="2" id="KW-0596">Phosphopantetheine</keyword>
<dbReference type="GO" id="GO:0044550">
    <property type="term" value="P:secondary metabolite biosynthetic process"/>
    <property type="evidence" value="ECO:0007669"/>
    <property type="project" value="TreeGrafter"/>
</dbReference>
<dbReference type="PROSITE" id="PS00012">
    <property type="entry name" value="PHOSPHOPANTETHEINE"/>
    <property type="match status" value="1"/>
</dbReference>
<evidence type="ECO:0000256" key="3">
    <source>
        <dbReference type="ARBA" id="ARBA00022553"/>
    </source>
</evidence>
<comment type="cofactor">
    <cofactor evidence="1">
        <name>pantetheine 4'-phosphate</name>
        <dbReference type="ChEBI" id="CHEBI:47942"/>
    </cofactor>
</comment>
<evidence type="ECO:0000259" key="5">
    <source>
        <dbReference type="PROSITE" id="PS50075"/>
    </source>
</evidence>
<organism evidence="6 7">
    <name type="scientific">Merismopedia glauca CCAP 1448/3</name>
    <dbReference type="NCBI Taxonomy" id="1296344"/>
    <lineage>
        <taxon>Bacteria</taxon>
        <taxon>Bacillati</taxon>
        <taxon>Cyanobacteriota</taxon>
        <taxon>Cyanophyceae</taxon>
        <taxon>Synechococcales</taxon>
        <taxon>Merismopediaceae</taxon>
        <taxon>Merismopedia</taxon>
    </lineage>
</organism>
<dbReference type="InterPro" id="IPR020806">
    <property type="entry name" value="PKS_PP-bd"/>
</dbReference>
<feature type="domain" description="Carrier" evidence="5">
    <location>
        <begin position="470"/>
        <end position="545"/>
    </location>
</feature>
<dbReference type="SUPFAM" id="SSF52777">
    <property type="entry name" value="CoA-dependent acyltransferases"/>
    <property type="match status" value="2"/>
</dbReference>
<proteinExistence type="predicted"/>
<dbReference type="PANTHER" id="PTHR45527">
    <property type="entry name" value="NONRIBOSOMAL PEPTIDE SYNTHETASE"/>
    <property type="match status" value="1"/>
</dbReference>
<dbReference type="Proteomes" id="UP000238762">
    <property type="component" value="Unassembled WGS sequence"/>
</dbReference>
<feature type="region of interest" description="Disordered" evidence="4">
    <location>
        <begin position="559"/>
        <end position="581"/>
    </location>
</feature>
<evidence type="ECO:0000256" key="1">
    <source>
        <dbReference type="ARBA" id="ARBA00001957"/>
    </source>
</evidence>
<evidence type="ECO:0000256" key="4">
    <source>
        <dbReference type="SAM" id="MobiDB-lite"/>
    </source>
</evidence>
<accession>A0A2T1C2Z6</accession>
<gene>
    <name evidence="6" type="ORF">C7B64_12055</name>
</gene>
<evidence type="ECO:0000313" key="6">
    <source>
        <dbReference type="EMBL" id="PSB02640.1"/>
    </source>
</evidence>
<name>A0A2T1C2Z6_9CYAN</name>
<dbReference type="InterPro" id="IPR009081">
    <property type="entry name" value="PP-bd_ACP"/>
</dbReference>
<dbReference type="OrthoDB" id="9757538at2"/>
<dbReference type="SMART" id="SM00823">
    <property type="entry name" value="PKS_PP"/>
    <property type="match status" value="1"/>
</dbReference>
<dbReference type="AlphaFoldDB" id="A0A2T1C2Z6"/>
<dbReference type="PANTHER" id="PTHR45527:SF1">
    <property type="entry name" value="FATTY ACID SYNTHASE"/>
    <property type="match status" value="1"/>
</dbReference>
<dbReference type="SUPFAM" id="SSF47336">
    <property type="entry name" value="ACP-like"/>
    <property type="match status" value="1"/>
</dbReference>
<evidence type="ECO:0000313" key="7">
    <source>
        <dbReference type="Proteomes" id="UP000238762"/>
    </source>
</evidence>
<dbReference type="FunFam" id="1.10.1200.10:FF:000016">
    <property type="entry name" value="Non-ribosomal peptide synthase"/>
    <property type="match status" value="1"/>
</dbReference>
<reference evidence="6 7" key="1">
    <citation type="submission" date="2018-02" db="EMBL/GenBank/DDBJ databases">
        <authorList>
            <person name="Cohen D.B."/>
            <person name="Kent A.D."/>
        </authorList>
    </citation>
    <scope>NUCLEOTIDE SEQUENCE [LARGE SCALE GENOMIC DNA]</scope>
    <source>
        <strain evidence="6 7">CCAP 1448/3</strain>
    </source>
</reference>
<dbReference type="Gene3D" id="3.30.559.10">
    <property type="entry name" value="Chloramphenicol acetyltransferase-like domain"/>
    <property type="match status" value="1"/>
</dbReference>
<dbReference type="GO" id="GO:0003824">
    <property type="term" value="F:catalytic activity"/>
    <property type="evidence" value="ECO:0007669"/>
    <property type="project" value="InterPro"/>
</dbReference>
<dbReference type="FunFam" id="3.30.559.10:FF:000012">
    <property type="entry name" value="Non-ribosomal peptide synthetase"/>
    <property type="match status" value="1"/>
</dbReference>
<dbReference type="PROSITE" id="PS50075">
    <property type="entry name" value="CARRIER"/>
    <property type="match status" value="1"/>
</dbReference>
<feature type="compositionally biased region" description="Basic residues" evidence="4">
    <location>
        <begin position="568"/>
        <end position="581"/>
    </location>
</feature>
<keyword evidence="7" id="KW-1185">Reference proteome</keyword>
<dbReference type="GO" id="GO:0031177">
    <property type="term" value="F:phosphopantetheine binding"/>
    <property type="evidence" value="ECO:0007669"/>
    <property type="project" value="InterPro"/>
</dbReference>
<keyword evidence="3" id="KW-0597">Phosphoprotein</keyword>
<dbReference type="InterPro" id="IPR023213">
    <property type="entry name" value="CAT-like_dom_sf"/>
</dbReference>
<dbReference type="GO" id="GO:0072330">
    <property type="term" value="P:monocarboxylic acid biosynthetic process"/>
    <property type="evidence" value="ECO:0007669"/>
    <property type="project" value="UniProtKB-ARBA"/>
</dbReference>
<protein>
    <submittedName>
        <fullName evidence="6">Condensation protein</fullName>
    </submittedName>
</protein>
<dbReference type="GO" id="GO:0043041">
    <property type="term" value="P:amino acid activation for nonribosomal peptide biosynthetic process"/>
    <property type="evidence" value="ECO:0007669"/>
    <property type="project" value="TreeGrafter"/>
</dbReference>
<dbReference type="Gene3D" id="3.30.559.30">
    <property type="entry name" value="Nonribosomal peptide synthetase, condensation domain"/>
    <property type="match status" value="1"/>
</dbReference>
<dbReference type="EMBL" id="PVWJ01000053">
    <property type="protein sequence ID" value="PSB02640.1"/>
    <property type="molecule type" value="Genomic_DNA"/>
</dbReference>
<dbReference type="Gene3D" id="1.10.1200.10">
    <property type="entry name" value="ACP-like"/>
    <property type="match status" value="1"/>
</dbReference>
<sequence length="581" mass="65831">MDSPQLIGFSPITTPPNPTKSAYLSLAQQRLWSHEQSEVGTAIYNIPVAYHLSGEVDVAVLEQSLREIFQRHEVLRTRFGTVDGQPVQIIAEITEFSLPVVDLSSLSADQQEGELKRLEKEEAETPFSLTDGALWRFQLISLGQSRHVLLVNIHHIVSDRWSLHLLMQEAAVNYKALIEGQTPPLPPLPKQYADFAQEQQQWLQGSKGLAQLTYWEQQLAGNLAPLQLPSDRPRSFVVSYQGARQSLELNQSLTSALKQLSDRLGVTLFITLLTAFQTLLYQYTQQEDMLVCSPVAGRHRFQTKELIGYFINILPLRSDLSGDPTLMQLMNRVGKVVLGAYKNLDVPFQAIADLPNLVRTPLTRGFFALQPPATESLDLPGIGVDWQDIPNGTANFDLSLFIEEKGDLLTGWLDYKTDLFEPTTIREFLDRFATLLESLVANPEEHLSGLPCLRKAEPTSQAQTETVYIAPQKEIERTIAAVWQQVLHIDQVSIEQNFFDLGGHSLLVAKVISQLREKFNRDLSTIDLFKYPTIRAMAQYLSQESDVAQSAWQEIQDNAQRQKETIKRRQQLMKQRRMTNR</sequence>
<dbReference type="Pfam" id="PF00550">
    <property type="entry name" value="PP-binding"/>
    <property type="match status" value="1"/>
</dbReference>
<dbReference type="InterPro" id="IPR006162">
    <property type="entry name" value="Ppantetheine_attach_site"/>
</dbReference>
<dbReference type="RefSeq" id="WP_106288903.1">
    <property type="nucleotide sequence ID" value="NZ_CAWNTC010000046.1"/>
</dbReference>
<dbReference type="GO" id="GO:0008610">
    <property type="term" value="P:lipid biosynthetic process"/>
    <property type="evidence" value="ECO:0007669"/>
    <property type="project" value="UniProtKB-ARBA"/>
</dbReference>
<reference evidence="6 7" key="2">
    <citation type="submission" date="2018-03" db="EMBL/GenBank/DDBJ databases">
        <title>The ancient ancestry and fast evolution of plastids.</title>
        <authorList>
            <person name="Moore K.R."/>
            <person name="Magnabosco C."/>
            <person name="Momper L."/>
            <person name="Gold D.A."/>
            <person name="Bosak T."/>
            <person name="Fournier G.P."/>
        </authorList>
    </citation>
    <scope>NUCLEOTIDE SEQUENCE [LARGE SCALE GENOMIC DNA]</scope>
    <source>
        <strain evidence="6 7">CCAP 1448/3</strain>
    </source>
</reference>
<dbReference type="Pfam" id="PF00668">
    <property type="entry name" value="Condensation"/>
    <property type="match status" value="1"/>
</dbReference>